<dbReference type="PANTHER" id="PTHR42885">
    <property type="entry name" value="HISTIDINOL-PHOSPHATE AMINOTRANSFERASE-RELATED"/>
    <property type="match status" value="1"/>
</dbReference>
<dbReference type="InterPro" id="IPR015422">
    <property type="entry name" value="PyrdxlP-dep_Trfase_small"/>
</dbReference>
<protein>
    <recommendedName>
        <fullName evidence="3">Aminotransferase</fullName>
        <ecNumber evidence="3">2.6.1.-</ecNumber>
    </recommendedName>
</protein>
<dbReference type="EMBL" id="CP012034">
    <property type="protein sequence ID" value="AKP66205.1"/>
    <property type="molecule type" value="Genomic_DNA"/>
</dbReference>
<dbReference type="GO" id="GO:0030170">
    <property type="term" value="F:pyridoxal phosphate binding"/>
    <property type="evidence" value="ECO:0007669"/>
    <property type="project" value="InterPro"/>
</dbReference>
<evidence type="ECO:0000313" key="5">
    <source>
        <dbReference type="EMBL" id="AKP66205.1"/>
    </source>
</evidence>
<gene>
    <name evidence="5" type="ORF">ABM34_00670</name>
</gene>
<organism evidence="5 6">
    <name type="scientific">Companilactobacillus ginsenosidimutans</name>
    <dbReference type="NCBI Taxonomy" id="1007676"/>
    <lineage>
        <taxon>Bacteria</taxon>
        <taxon>Bacillati</taxon>
        <taxon>Bacillota</taxon>
        <taxon>Bacilli</taxon>
        <taxon>Lactobacillales</taxon>
        <taxon>Lactobacillaceae</taxon>
        <taxon>Companilactobacillus</taxon>
    </lineage>
</organism>
<dbReference type="PANTHER" id="PTHR42885:SF1">
    <property type="entry name" value="THREONINE-PHOSPHATE DECARBOXYLASE"/>
    <property type="match status" value="1"/>
</dbReference>
<keyword evidence="3" id="KW-0032">Aminotransferase</keyword>
<proteinExistence type="inferred from homology"/>
<dbReference type="SUPFAM" id="SSF53383">
    <property type="entry name" value="PLP-dependent transferases"/>
    <property type="match status" value="1"/>
</dbReference>
<name>A0A0H4QXJ2_9LACO</name>
<keyword evidence="6" id="KW-1185">Reference proteome</keyword>
<dbReference type="KEGG" id="lgn:ABM34_00670"/>
<dbReference type="InterPro" id="IPR004839">
    <property type="entry name" value="Aminotransferase_I/II_large"/>
</dbReference>
<dbReference type="AlphaFoldDB" id="A0A0H4QXJ2"/>
<dbReference type="Proteomes" id="UP000036106">
    <property type="component" value="Chromosome"/>
</dbReference>
<dbReference type="RefSeq" id="WP_048702467.1">
    <property type="nucleotide sequence ID" value="NZ_CP012034.1"/>
</dbReference>
<reference evidence="6" key="1">
    <citation type="submission" date="2015-07" db="EMBL/GenBank/DDBJ databases">
        <title>Lactobacillus ginsenosidimutans/EMML 3141/ whole genome sequencing.</title>
        <authorList>
            <person name="Kim M.K."/>
            <person name="Im W.-T."/>
            <person name="Srinivasan S."/>
            <person name="Lee J.-J."/>
        </authorList>
    </citation>
    <scope>NUCLEOTIDE SEQUENCE [LARGE SCALE GENOMIC DNA]</scope>
    <source>
        <strain evidence="6">EMML 3041</strain>
    </source>
</reference>
<dbReference type="Pfam" id="PF00155">
    <property type="entry name" value="Aminotran_1_2"/>
    <property type="match status" value="1"/>
</dbReference>
<comment type="similarity">
    <text evidence="3">Belongs to the class-I pyridoxal-phosphate-dependent aminotransferase family.</text>
</comment>
<dbReference type="STRING" id="1007676.ABM34_00670"/>
<evidence type="ECO:0000256" key="2">
    <source>
        <dbReference type="ARBA" id="ARBA00022898"/>
    </source>
</evidence>
<dbReference type="GO" id="GO:0008483">
    <property type="term" value="F:transaminase activity"/>
    <property type="evidence" value="ECO:0007669"/>
    <property type="project" value="UniProtKB-KW"/>
</dbReference>
<sequence length="355" mass="40653">MSQVKHGGYGRELSSTVPIVDFSANINPLGVPETLISSIKKSLPNLIYYPDVEYKNLRKDLGDLYNYDPEKIWVGNGSVDLIFNIIEILESKHALLLAPTFGEYEHAFSKSGAEVLHYYLQEENDFNLDMNKFIDYLNNHHEIDTICLCNPNNPSGTLVSKFAIDHLAHYCQDRGIWLIVDEAFNEFIAKKSDYTFVDKIDEDDNVVIIKSLTKYFAIPGLRLGMALLPNKQFLNTLVDYCEPWSVNTFAAELGPEVFNDNEYAKATANWLSAEKSYLESELSNISQIKMYPSAVNYYLLKCDSVDLYKELLNKGILIRNCDNYLGLENGYYRIAVKSHEENQQLVRQLQDLFRS</sequence>
<evidence type="ECO:0000259" key="4">
    <source>
        <dbReference type="Pfam" id="PF00155"/>
    </source>
</evidence>
<keyword evidence="2" id="KW-0663">Pyridoxal phosphate</keyword>
<dbReference type="CDD" id="cd00609">
    <property type="entry name" value="AAT_like"/>
    <property type="match status" value="1"/>
</dbReference>
<evidence type="ECO:0000256" key="1">
    <source>
        <dbReference type="ARBA" id="ARBA00001933"/>
    </source>
</evidence>
<evidence type="ECO:0000256" key="3">
    <source>
        <dbReference type="RuleBase" id="RU000481"/>
    </source>
</evidence>
<evidence type="ECO:0000313" key="6">
    <source>
        <dbReference type="Proteomes" id="UP000036106"/>
    </source>
</evidence>
<dbReference type="InterPro" id="IPR015421">
    <property type="entry name" value="PyrdxlP-dep_Trfase_major"/>
</dbReference>
<dbReference type="InterPro" id="IPR015424">
    <property type="entry name" value="PyrdxlP-dep_Trfase"/>
</dbReference>
<comment type="cofactor">
    <cofactor evidence="1 3">
        <name>pyridoxal 5'-phosphate</name>
        <dbReference type="ChEBI" id="CHEBI:597326"/>
    </cofactor>
</comment>
<dbReference type="EC" id="2.6.1.-" evidence="3"/>
<dbReference type="PATRIC" id="fig|1007676.4.peg.141"/>
<dbReference type="OrthoDB" id="9813612at2"/>
<dbReference type="InterPro" id="IPR004838">
    <property type="entry name" value="NHTrfase_class1_PyrdxlP-BS"/>
</dbReference>
<feature type="domain" description="Aminotransferase class I/classII large" evidence="4">
    <location>
        <begin position="19"/>
        <end position="348"/>
    </location>
</feature>
<dbReference type="Gene3D" id="3.40.640.10">
    <property type="entry name" value="Type I PLP-dependent aspartate aminotransferase-like (Major domain)"/>
    <property type="match status" value="1"/>
</dbReference>
<keyword evidence="3" id="KW-0808">Transferase</keyword>
<dbReference type="Gene3D" id="3.90.1150.10">
    <property type="entry name" value="Aspartate Aminotransferase, domain 1"/>
    <property type="match status" value="1"/>
</dbReference>
<dbReference type="PROSITE" id="PS00105">
    <property type="entry name" value="AA_TRANSFER_CLASS_1"/>
    <property type="match status" value="1"/>
</dbReference>
<accession>A0A0H4QXJ2</accession>